<evidence type="ECO:0000313" key="8">
    <source>
        <dbReference type="EMBL" id="QWV94814.1"/>
    </source>
</evidence>
<feature type="active site" description="Charge relay system" evidence="5">
    <location>
        <position position="324"/>
    </location>
</feature>
<dbReference type="PROSITE" id="PS00136">
    <property type="entry name" value="SUBTILASE_ASP"/>
    <property type="match status" value="1"/>
</dbReference>
<keyword evidence="9" id="KW-1185">Reference proteome</keyword>
<dbReference type="PANTHER" id="PTHR45982:SF1">
    <property type="entry name" value="REGULATOR OF CHROMOSOME CONDENSATION"/>
    <property type="match status" value="1"/>
</dbReference>
<dbReference type="SMART" id="SM00089">
    <property type="entry name" value="PKD"/>
    <property type="match status" value="1"/>
</dbReference>
<proteinExistence type="inferred from homology"/>
<dbReference type="InterPro" id="IPR054399">
    <property type="entry name" value="Fervidolysin-like_N_prodom"/>
</dbReference>
<feature type="region of interest" description="Disordered" evidence="6">
    <location>
        <begin position="1"/>
        <end position="21"/>
    </location>
</feature>
<evidence type="ECO:0000313" key="9">
    <source>
        <dbReference type="Proteomes" id="UP000683557"/>
    </source>
</evidence>
<reference evidence="8 9" key="1">
    <citation type="submission" date="2021-06" db="EMBL/GenBank/DDBJ databases">
        <title>Gemonas diversity in paddy soil.</title>
        <authorList>
            <person name="Liu G."/>
        </authorList>
    </citation>
    <scope>NUCLEOTIDE SEQUENCE [LARGE SCALE GENOMIC DNA]</scope>
    <source>
        <strain evidence="8 9">RG10</strain>
    </source>
</reference>
<dbReference type="Pfam" id="PF25390">
    <property type="entry name" value="WD40_RLD"/>
    <property type="match status" value="1"/>
</dbReference>
<dbReference type="InterPro" id="IPR000601">
    <property type="entry name" value="PKD_dom"/>
</dbReference>
<dbReference type="CDD" id="cd00146">
    <property type="entry name" value="PKD"/>
    <property type="match status" value="1"/>
</dbReference>
<dbReference type="InterPro" id="IPR022409">
    <property type="entry name" value="PKD/Chitinase_dom"/>
</dbReference>
<protein>
    <submittedName>
        <fullName evidence="8">S8 family serine peptidase</fullName>
    </submittedName>
</protein>
<dbReference type="Pfam" id="PF18998">
    <property type="entry name" value="Flg_new_2"/>
    <property type="match status" value="2"/>
</dbReference>
<accession>A0ABX8JB56</accession>
<sequence>MLVKFRAGTSAQSSKSVHGRRGGELVKEFPRLRLHHVKLKKGVSVEEALKEYQAEPEVEYAEPNYLYSIQQQPDDPRFPEQWALQNLRQEGGTLGADTNAINAWAFSTGSSDVVVAVLDTGIDYNHEDLSANVWMEGSYNAVDPSSTPFDDNGHGTHAAGIIGARGSNGIGVAGLNWNVKLAACKFLDASGSGDTAGAIQCLEHVKGLKDAGANVVATNNSWSGFGFSQALYDAINAQQDILFIAAAGNDGTDNDVTPSYPASYDLPNVIAVAATNRNDEEPSFSNHGRHTVHLAAPGVDILSTLPAQNVWSLAGGYGKISGTSMAAPHVAGIVALVKAQRPTWQWHQLRNLILAGGDNVEGLAGNTVTGKRVNALGSMSCSQKPMLIPLKYPESFPFTSGTYTLSALSINCADPAGPVTVTSSAGDTITLHDDGVFPDLAAGDGIFTATWTVPFYFLPKPVQHLKFSSPSGDVYVPSLATKQYLPEGNLHRAYSQYLQAVAGTGPYTWTVSSGALPDGLALNTSSGLISGYPLRAGTYAFSVQITDATGRTDLIYPKITVASDYVYEDGVITYFKSLEVHPTGIALDAGGNTYLTGAWTPYTVTDPDHYMTAKFSPSGALLWSRSYSLSSAVNGWAEGIALDSGGNAYVTGGYPDPNSLNYSSAGSTPFTTVKYDPQGNQIWNRDFAEEGKVDLGTSVALDPSGNLYVAGYGTTYVDDYSDDFLIKYDSAGNVLWSRGYDSAEVDKVFAIATDASGNAYLAGRKGWRNPNGSYTYQRLILKYSPEGTLLWEKTLSDDVMSTIVTGTDGSVYVGSGELLKYDPAGGVAWTKPIRVGGAKGPWIMIDSLVIGKQGHIYAGGTFFNGSDSVCAVAKLDADGNVLWTKQISGEIDAPVKLALDGSGALHVSRSWLGGMLVTVLTEYLVVEPPPVGVMGKSYSAKVQLNGGAAPYTVSLAGGGLPPGLTIDPVTQTISGTPTASGNFYFTLQLQDATGARNLSETVLQVYEPLEVTFTDRGTGRVDFSNGASYSGPCSLSFAPGMVVTMSAVAGAGSVFTGWTGACSGTNVCTVTMDGSKSVGAGFKKLTATLTVSRPSTLGSGTVQFSPGVSCTGSCLQVYDFGTDVTLTAVPAVGSVFAGWAGACSGVSVCTLPMTADRLVFAKFQPAGPELPLIASGVWHGAVLRGDGTISTWGDNVDGALGDGTVGYRTAATANPVLTGAVSVDAFYDTLALKEDGTVWSWGKNNAGQLGDGTTINQPAPRQVSGLSGVTRISAGSSHSVAVKSDGTVWAWGSNGFGDFGDGTTTSRATPVQALGITGGMDAAAGGGFTLALKSDGTVWAWGENIYAQLGDNTLTDRLTPVQTSSLTGVVAIAAGDSYGVALKGDGTVWTWGSGSLGKLGTGSTTNSKVPAKVTSLSGIVAIAAGSSHTLALKSDGTVWAWGYNPSGNIGDGTTTQRNTPVQVPGLTGVVRIAARDYHSYAVKSDGTVWGWGGNTRGSLGDGTTDPRYSPRQLSIPSATLSSDFTGSASSGPAPLTVSFSDLSTGAPTSWLWNFGDGATANEKNPVHVYSTPGSYTVSLTATNQTGSSTKTKADYISVLTCTNPPVRVQSSPTVLFADPFAAFLQAIDDDVVQLQGVPFAGDLIFDREIRVRLQGGYDCAYNATTGSAALTGNVKVTRGTVKLDGIRLK</sequence>
<keyword evidence="2 5" id="KW-0645">Protease</keyword>
<keyword evidence="4 5" id="KW-0720">Serine protease</keyword>
<dbReference type="EMBL" id="CP076723">
    <property type="protein sequence ID" value="QWV94814.1"/>
    <property type="molecule type" value="Genomic_DNA"/>
</dbReference>
<organism evidence="8 9">
    <name type="scientific">Geomonas oryzisoli</name>
    <dbReference type="NCBI Taxonomy" id="2847992"/>
    <lineage>
        <taxon>Bacteria</taxon>
        <taxon>Pseudomonadati</taxon>
        <taxon>Thermodesulfobacteriota</taxon>
        <taxon>Desulfuromonadia</taxon>
        <taxon>Geobacterales</taxon>
        <taxon>Geobacteraceae</taxon>
        <taxon>Geomonas</taxon>
    </lineage>
</organism>
<gene>
    <name evidence="8" type="ORF">KP004_06450</name>
</gene>
<dbReference type="Pfam" id="PF00415">
    <property type="entry name" value="RCC1"/>
    <property type="match status" value="1"/>
</dbReference>
<dbReference type="Pfam" id="PF05345">
    <property type="entry name" value="He_PIG"/>
    <property type="match status" value="2"/>
</dbReference>
<evidence type="ECO:0000256" key="6">
    <source>
        <dbReference type="SAM" id="MobiDB-lite"/>
    </source>
</evidence>
<name>A0ABX8JB56_9BACT</name>
<dbReference type="CDD" id="cd07473">
    <property type="entry name" value="Peptidases_S8_Subtilisin_like"/>
    <property type="match status" value="1"/>
</dbReference>
<feature type="active site" description="Charge relay system" evidence="5">
    <location>
        <position position="154"/>
    </location>
</feature>
<dbReference type="PROSITE" id="PS00138">
    <property type="entry name" value="SUBTILASE_SER"/>
    <property type="match status" value="1"/>
</dbReference>
<dbReference type="PROSITE" id="PS00626">
    <property type="entry name" value="RCC1_2"/>
    <property type="match status" value="2"/>
</dbReference>
<dbReference type="Pfam" id="PF18911">
    <property type="entry name" value="PKD_4"/>
    <property type="match status" value="1"/>
</dbReference>
<evidence type="ECO:0000256" key="1">
    <source>
        <dbReference type="ARBA" id="ARBA00022658"/>
    </source>
</evidence>
<dbReference type="InterPro" id="IPR000408">
    <property type="entry name" value="Reg_chr_condens"/>
</dbReference>
<dbReference type="RefSeq" id="WP_216801533.1">
    <property type="nucleotide sequence ID" value="NZ_CP076723.1"/>
</dbReference>
<dbReference type="InterPro" id="IPR051553">
    <property type="entry name" value="Ran_GTPase-activating"/>
</dbReference>
<feature type="domain" description="PKD" evidence="7">
    <location>
        <begin position="1520"/>
        <end position="1603"/>
    </location>
</feature>
<evidence type="ECO:0000259" key="7">
    <source>
        <dbReference type="PROSITE" id="PS50093"/>
    </source>
</evidence>
<evidence type="ECO:0000256" key="5">
    <source>
        <dbReference type="PROSITE-ProRule" id="PRU01240"/>
    </source>
</evidence>
<dbReference type="PANTHER" id="PTHR45982">
    <property type="entry name" value="REGULATOR OF CHROMOSOME CONDENSATION"/>
    <property type="match status" value="1"/>
</dbReference>
<dbReference type="PROSITE" id="PS50012">
    <property type="entry name" value="RCC1_3"/>
    <property type="match status" value="6"/>
</dbReference>
<dbReference type="PROSITE" id="PS50093">
    <property type="entry name" value="PKD"/>
    <property type="match status" value="1"/>
</dbReference>
<comment type="similarity">
    <text evidence="5">Belongs to the peptidase S8 family.</text>
</comment>
<dbReference type="InterPro" id="IPR034204">
    <property type="entry name" value="PfSUB1-like_cat_dom"/>
</dbReference>
<dbReference type="InterPro" id="IPR058923">
    <property type="entry name" value="RCC1-like_dom"/>
</dbReference>
<dbReference type="Proteomes" id="UP000683557">
    <property type="component" value="Chromosome"/>
</dbReference>
<dbReference type="Pfam" id="PF22148">
    <property type="entry name" value="Fervidolysin_NPro-like"/>
    <property type="match status" value="1"/>
</dbReference>
<dbReference type="NCBIfam" id="NF041940">
    <property type="entry name" value="choice_anch_X"/>
    <property type="match status" value="1"/>
</dbReference>
<dbReference type="InterPro" id="IPR044060">
    <property type="entry name" value="Bacterial_rp_domain"/>
</dbReference>
<dbReference type="InterPro" id="IPR023827">
    <property type="entry name" value="Peptidase_S8_Asp-AS"/>
</dbReference>
<dbReference type="PROSITE" id="PS51892">
    <property type="entry name" value="SUBTILASE"/>
    <property type="match status" value="1"/>
</dbReference>
<evidence type="ECO:0000256" key="2">
    <source>
        <dbReference type="ARBA" id="ARBA00022670"/>
    </source>
</evidence>
<dbReference type="Pfam" id="PF00082">
    <property type="entry name" value="Peptidase_S8"/>
    <property type="match status" value="1"/>
</dbReference>
<feature type="active site" description="Charge relay system" evidence="5">
    <location>
        <position position="119"/>
    </location>
</feature>
<dbReference type="InterPro" id="IPR000209">
    <property type="entry name" value="Peptidase_S8/S53_dom"/>
</dbReference>
<keyword evidence="1" id="KW-0344">Guanine-nucleotide releasing factor</keyword>
<evidence type="ECO:0000256" key="3">
    <source>
        <dbReference type="ARBA" id="ARBA00022801"/>
    </source>
</evidence>
<keyword evidence="3 5" id="KW-0378">Hydrolase</keyword>
<evidence type="ECO:0000256" key="4">
    <source>
        <dbReference type="ARBA" id="ARBA00022825"/>
    </source>
</evidence>
<dbReference type="InterPro" id="IPR023828">
    <property type="entry name" value="Peptidase_S8_Ser-AS"/>
</dbReference>